<gene>
    <name evidence="1" type="ORF">P9921_00735</name>
</gene>
<keyword evidence="2" id="KW-1185">Reference proteome</keyword>
<dbReference type="Proteomes" id="UP001174748">
    <property type="component" value="Unassembled WGS sequence"/>
</dbReference>
<name>A0ABT7G5Z9_9GAMM</name>
<evidence type="ECO:0000313" key="1">
    <source>
        <dbReference type="EMBL" id="MDK5169016.1"/>
    </source>
</evidence>
<sequence>MKKRKSIKPRSTRYTERQELFFEKLETLEINVSEWIRAAVKEKMDREVIDLSNSQDRAMLAALN</sequence>
<accession>A0ABT7G5Z9</accession>
<proteinExistence type="predicted"/>
<protein>
    <submittedName>
        <fullName evidence="1">Uncharacterized protein</fullName>
    </submittedName>
</protein>
<dbReference type="RefSeq" id="WP_285097911.1">
    <property type="nucleotide sequence ID" value="NZ_JARTOI010000001.1"/>
</dbReference>
<organism evidence="1 2">
    <name type="scientific">Serratia nevei</name>
    <dbReference type="NCBI Taxonomy" id="2703794"/>
    <lineage>
        <taxon>Bacteria</taxon>
        <taxon>Pseudomonadati</taxon>
        <taxon>Pseudomonadota</taxon>
        <taxon>Gammaproteobacteria</taxon>
        <taxon>Enterobacterales</taxon>
        <taxon>Yersiniaceae</taxon>
        <taxon>Serratia</taxon>
    </lineage>
</organism>
<dbReference type="EMBL" id="JARTOI010000001">
    <property type="protein sequence ID" value="MDK5169016.1"/>
    <property type="molecule type" value="Genomic_DNA"/>
</dbReference>
<reference evidence="1" key="1">
    <citation type="submission" date="2023-01" db="EMBL/GenBank/DDBJ databases">
        <title>Genomic dissection of endemic carbapenem resistance: metallo-beta-lactamase gene dissemination through clonal, plasmid and integron transfer pathways.</title>
        <authorList>
            <person name="Macesic N."/>
        </authorList>
    </citation>
    <scope>NUCLEOTIDE SEQUENCE</scope>
    <source>
        <strain evidence="1">CPO382</strain>
    </source>
</reference>
<comment type="caution">
    <text evidence="1">The sequence shown here is derived from an EMBL/GenBank/DDBJ whole genome shotgun (WGS) entry which is preliminary data.</text>
</comment>
<evidence type="ECO:0000313" key="2">
    <source>
        <dbReference type="Proteomes" id="UP001174748"/>
    </source>
</evidence>